<proteinExistence type="predicted"/>
<feature type="compositionally biased region" description="Basic and acidic residues" evidence="1">
    <location>
        <begin position="497"/>
        <end position="513"/>
    </location>
</feature>
<dbReference type="EnsemblMetazoa" id="XM_050650844.1">
    <property type="protein sequence ID" value="XP_050506801.1"/>
    <property type="gene ID" value="LOC114327608"/>
</dbReference>
<dbReference type="Proteomes" id="UP001652700">
    <property type="component" value="Unplaced"/>
</dbReference>
<reference evidence="2" key="1">
    <citation type="submission" date="2025-05" db="UniProtKB">
        <authorList>
            <consortium name="EnsemblMetazoa"/>
        </authorList>
    </citation>
    <scope>IDENTIFICATION</scope>
</reference>
<feature type="region of interest" description="Disordered" evidence="1">
    <location>
        <begin position="585"/>
        <end position="624"/>
    </location>
</feature>
<organism evidence="2 3">
    <name type="scientific">Diabrotica virgifera virgifera</name>
    <name type="common">western corn rootworm</name>
    <dbReference type="NCBI Taxonomy" id="50390"/>
    <lineage>
        <taxon>Eukaryota</taxon>
        <taxon>Metazoa</taxon>
        <taxon>Ecdysozoa</taxon>
        <taxon>Arthropoda</taxon>
        <taxon>Hexapoda</taxon>
        <taxon>Insecta</taxon>
        <taxon>Pterygota</taxon>
        <taxon>Neoptera</taxon>
        <taxon>Endopterygota</taxon>
        <taxon>Coleoptera</taxon>
        <taxon>Polyphaga</taxon>
        <taxon>Cucujiformia</taxon>
        <taxon>Chrysomeloidea</taxon>
        <taxon>Chrysomelidae</taxon>
        <taxon>Galerucinae</taxon>
        <taxon>Diabroticina</taxon>
        <taxon>Diabroticites</taxon>
        <taxon>Diabrotica</taxon>
    </lineage>
</organism>
<evidence type="ECO:0000313" key="2">
    <source>
        <dbReference type="EnsemblMetazoa" id="XP_050506801.1"/>
    </source>
</evidence>
<keyword evidence="3" id="KW-1185">Reference proteome</keyword>
<sequence length="922" mass="105585">MEDTYNNYEYIKNSIQNVIADTWSLENFSEEICIARTRMQDVKNILVGFNMEMFAINNTTFFYDILIGEKARWTIKKEILKVLLDCLGQIQDVRCHILNKKLSNLSDCNKFYIYKLVDTLSIYGDYDFQSLVLELILKTCIKKDLKKILNDLFPESEELRTKFSEISPRKFDSTARSFLQVLNCRTNAIFSICCEKVMIDYIDCEQNIGESTGVWIDINLLDSIISWYTDKKSLNPEKGKSKENLHARNWDLIMVFRSSIENIDIQSYDECIIINIDLKSPVMSSQTIFDKALSVHLKLNPSEEARFLVNDVLSRWLRKPDKIGERKRKAPGDDRKVCNVGKPIWGYNKSTECSDHFNTSKSSSCNICKDATSISESEVVQIGTSLPKLTESLSNILKAQDINITHQLGNNKNPAVIYIKPDKDYAMFADIEDQIDNASICFTSEEQIQRIANGFDRYIQFTNKFFPNKDHSRLNGSPVSSSATLKFVSKRLKHRSTRNEPIRARDSNFNNKTDDENYIHQNLMESGSESANRTYKGFKSDIGSKNVLSNKTDTVNSERSFSDIFSLNESEISHSNNKLQGVYNGKKILEKPMSQRKRRLSESEKSTGSSVAVSEKPSTSDNFRNRMSIVKRTHHKRNSLTGSDLSEEPRLACKRATGILQKTSTKIIIHSDITVVRGNDEVISIGSSTSHLESNKHENYDWAAPKIKMFNPLRPQSPSSWDDYGSHVDEVEVKNEDELNAAETDLLQRPDILGKEVIWSCIGLVKENPVMLNSKQFKGFYLSIICFHYDILAVHPNITREINKIQDRYIEFLELNARVILCTKGKSMDIYERAKVLRKSRFSNVDIPLIVDDGGVLMRSVFKVCPNNCKCGIKNILLFEDNGVVFSKFHLLTGYEMDVDFLIKSIKIKQSIKNGTFDMMYL</sequence>
<name>A0ABM5K9D4_DIAVI</name>
<evidence type="ECO:0000256" key="1">
    <source>
        <dbReference type="SAM" id="MobiDB-lite"/>
    </source>
</evidence>
<dbReference type="RefSeq" id="XP_050506801.1">
    <property type="nucleotide sequence ID" value="XM_050650844.1"/>
</dbReference>
<feature type="region of interest" description="Disordered" evidence="1">
    <location>
        <begin position="494"/>
        <end position="513"/>
    </location>
</feature>
<feature type="compositionally biased region" description="Polar residues" evidence="1">
    <location>
        <begin position="606"/>
        <end position="622"/>
    </location>
</feature>
<accession>A0ABM5K9D4</accession>
<evidence type="ECO:0000313" key="3">
    <source>
        <dbReference type="Proteomes" id="UP001652700"/>
    </source>
</evidence>
<protein>
    <submittedName>
        <fullName evidence="2">Uncharacterized protein</fullName>
    </submittedName>
</protein>
<dbReference type="GeneID" id="114327608"/>